<name>A6F388_9GAMM</name>
<proteinExistence type="inferred from homology"/>
<evidence type="ECO:0000256" key="3">
    <source>
        <dbReference type="ARBA" id="ARBA00023239"/>
    </source>
</evidence>
<dbReference type="eggNOG" id="COG2154">
    <property type="taxonomic scope" value="Bacteria"/>
</dbReference>
<dbReference type="Proteomes" id="UP000005856">
    <property type="component" value="Unassembled WGS sequence"/>
</dbReference>
<dbReference type="HAMAP" id="MF_00434">
    <property type="entry name" value="Pterin_4_alpha"/>
    <property type="match status" value="1"/>
</dbReference>
<dbReference type="EC" id="4.2.1.96" evidence="4"/>
<dbReference type="STRING" id="443152.MDG893_09090"/>
<dbReference type="InterPro" id="IPR050376">
    <property type="entry name" value="Pterin-4-alpha-carb_dehyd"/>
</dbReference>
<dbReference type="EMBL" id="ABCP01000029">
    <property type="protein sequence ID" value="EDM46816.1"/>
    <property type="molecule type" value="Genomic_DNA"/>
</dbReference>
<comment type="catalytic activity">
    <reaction evidence="1 4">
        <text>(4aS,6R)-4a-hydroxy-L-erythro-5,6,7,8-tetrahydrobiopterin = (6R)-L-erythro-6,7-dihydrobiopterin + H2O</text>
        <dbReference type="Rhea" id="RHEA:11920"/>
        <dbReference type="ChEBI" id="CHEBI:15377"/>
        <dbReference type="ChEBI" id="CHEBI:15642"/>
        <dbReference type="ChEBI" id="CHEBI:43120"/>
        <dbReference type="EC" id="4.2.1.96"/>
    </reaction>
</comment>
<organism evidence="5 6">
    <name type="scientific">Marinobacter algicola DG893</name>
    <dbReference type="NCBI Taxonomy" id="443152"/>
    <lineage>
        <taxon>Bacteria</taxon>
        <taxon>Pseudomonadati</taxon>
        <taxon>Pseudomonadota</taxon>
        <taxon>Gammaproteobacteria</taxon>
        <taxon>Pseudomonadales</taxon>
        <taxon>Marinobacteraceae</taxon>
        <taxon>Marinobacter</taxon>
    </lineage>
</organism>
<dbReference type="Gene3D" id="3.30.1360.20">
    <property type="entry name" value="Transcriptional coactivator/pterin dehydratase"/>
    <property type="match status" value="1"/>
</dbReference>
<evidence type="ECO:0000256" key="2">
    <source>
        <dbReference type="ARBA" id="ARBA00006472"/>
    </source>
</evidence>
<protein>
    <recommendedName>
        <fullName evidence="4">Putative pterin-4-alpha-carbinolamine dehydratase</fullName>
        <shortName evidence="4">PHS</shortName>
        <ecNumber evidence="4">4.2.1.96</ecNumber>
    </recommendedName>
    <alternativeName>
        <fullName evidence="4">4-alpha-hydroxy-tetrahydropterin dehydratase</fullName>
    </alternativeName>
    <alternativeName>
        <fullName evidence="4">Pterin carbinolamine dehydratase</fullName>
        <shortName evidence="4">PCD</shortName>
    </alternativeName>
</protein>
<dbReference type="AlphaFoldDB" id="A6F388"/>
<evidence type="ECO:0000313" key="6">
    <source>
        <dbReference type="Proteomes" id="UP000005856"/>
    </source>
</evidence>
<evidence type="ECO:0000256" key="4">
    <source>
        <dbReference type="HAMAP-Rule" id="MF_00434"/>
    </source>
</evidence>
<evidence type="ECO:0000313" key="5">
    <source>
        <dbReference type="EMBL" id="EDM46816.1"/>
    </source>
</evidence>
<dbReference type="NCBIfam" id="NF002016">
    <property type="entry name" value="PRK00823.1-1"/>
    <property type="match status" value="1"/>
</dbReference>
<dbReference type="Pfam" id="PF01329">
    <property type="entry name" value="Pterin_4a"/>
    <property type="match status" value="1"/>
</dbReference>
<comment type="caution">
    <text evidence="5">The sequence shown here is derived from an EMBL/GenBank/DDBJ whole genome shotgun (WGS) entry which is preliminary data.</text>
</comment>
<dbReference type="InterPro" id="IPR036428">
    <property type="entry name" value="PCD_sf"/>
</dbReference>
<dbReference type="PANTHER" id="PTHR42805">
    <property type="entry name" value="PTERIN-4-ALPHA-CARBINOLAMINE DEHYDRATASE-RELATED"/>
    <property type="match status" value="1"/>
</dbReference>
<dbReference type="CDD" id="cd00913">
    <property type="entry name" value="PCD_DCoH_subfamily_a"/>
    <property type="match status" value="1"/>
</dbReference>
<evidence type="ECO:0000256" key="1">
    <source>
        <dbReference type="ARBA" id="ARBA00001554"/>
    </source>
</evidence>
<keyword evidence="6" id="KW-1185">Reference proteome</keyword>
<gene>
    <name evidence="5" type="ORF">MDG893_09090</name>
</gene>
<reference evidence="5 6" key="1">
    <citation type="submission" date="2007-06" db="EMBL/GenBank/DDBJ databases">
        <authorList>
            <person name="Green D."/>
            <person name="Ferriera S."/>
            <person name="Johnson J."/>
            <person name="Kravitz S."/>
            <person name="Beeson K."/>
            <person name="Sutton G."/>
            <person name="Rogers Y.-H."/>
            <person name="Friedman R."/>
            <person name="Frazier M."/>
            <person name="Venter J.C."/>
        </authorList>
    </citation>
    <scope>NUCLEOTIDE SEQUENCE [LARGE SCALE GENOMIC DNA]</scope>
    <source>
        <strain evidence="5 6">DG893</strain>
    </source>
</reference>
<sequence>MWRNEPTFVVQPSTMEVEMSELTKQSCEACSADAPTVTADQKQALGKDVPDWQEIELDGEEQLQRVFKLKNFAQAQAFTNKVGDLAEEEGHHPAILLEYGKVTVRWWTHKIGGLHKNDYIMAARTDAAYKDMQ</sequence>
<keyword evidence="3 4" id="KW-0456">Lyase</keyword>
<dbReference type="SUPFAM" id="SSF55248">
    <property type="entry name" value="PCD-like"/>
    <property type="match status" value="1"/>
</dbReference>
<dbReference type="GO" id="GO:0008124">
    <property type="term" value="F:4-alpha-hydroxytetrahydrobiopterin dehydratase activity"/>
    <property type="evidence" value="ECO:0007669"/>
    <property type="project" value="UniProtKB-UniRule"/>
</dbReference>
<accession>A6F388</accession>
<comment type="similarity">
    <text evidence="2 4">Belongs to the pterin-4-alpha-carbinolamine dehydratase family.</text>
</comment>
<dbReference type="GO" id="GO:0006729">
    <property type="term" value="P:tetrahydrobiopterin biosynthetic process"/>
    <property type="evidence" value="ECO:0007669"/>
    <property type="project" value="InterPro"/>
</dbReference>
<dbReference type="PANTHER" id="PTHR42805:SF1">
    <property type="entry name" value="PTERIN-4-ALPHA-CARBINOLAMINE DEHYDRATASE-RELATED"/>
    <property type="match status" value="1"/>
</dbReference>
<dbReference type="InterPro" id="IPR001533">
    <property type="entry name" value="Pterin_deHydtase"/>
</dbReference>